<evidence type="ECO:0000259" key="1">
    <source>
        <dbReference type="Pfam" id="PF00070"/>
    </source>
</evidence>
<dbReference type="InterPro" id="IPR050407">
    <property type="entry name" value="Geranylgeranyl_reductase"/>
</dbReference>
<name>A4CL39_ROBBH</name>
<accession>A4CL39</accession>
<sequence>MEFTEIAIAGGGLAGLTAAIELRCMGRDVTVFEKHPYPRHKVCGEYLSAEVLPYLESVGVDISDAPRITRLRLQSERGRPVFADLPLGGLGISRYALDHRLCEAASGLGVRLRFETIREINPGETGSSLRTDAGNYRAGRILATWGKRSNLDRQQDRPFFARKSQWMAIKNHYQADYPSDQVGLYTFRGGYGGLSVTETGALNFCFLIRQKRFAYYNSPETCAKEIIAAHPGLREALGEAKPLFSRPLAISQISFDAKKRHRNQVLFAGDAAQLIHPLTGNGMAMAILGGRMLARQLGQQAGVPGPGNGVANEDYSGKWDTAFRGRLLSGRALQWLLTRSRMTDVLVRMAGSFPGLLPLIVSKTHGPPVHP</sequence>
<dbReference type="Gene3D" id="3.50.50.60">
    <property type="entry name" value="FAD/NAD(P)-binding domain"/>
    <property type="match status" value="1"/>
</dbReference>
<dbReference type="eggNOG" id="COG0654">
    <property type="taxonomic scope" value="Bacteria"/>
</dbReference>
<protein>
    <submittedName>
        <fullName evidence="2">FAD dependent oxidoreductase, putative</fullName>
    </submittedName>
</protein>
<dbReference type="PRINTS" id="PR00420">
    <property type="entry name" value="RNGMNOXGNASE"/>
</dbReference>
<dbReference type="RefSeq" id="WP_015754904.1">
    <property type="nucleotide sequence ID" value="NC_013222.1"/>
</dbReference>
<dbReference type="STRING" id="313596.RB2501_14709"/>
<dbReference type="Proteomes" id="UP000009049">
    <property type="component" value="Chromosome"/>
</dbReference>
<dbReference type="AlphaFoldDB" id="A4CL39"/>
<feature type="domain" description="Pyridine nucleotide-disulphide oxidoreductase N-terminal" evidence="1">
    <location>
        <begin position="6"/>
        <end position="71"/>
    </location>
</feature>
<dbReference type="HOGENOM" id="CLU_024648_5_3_10"/>
<dbReference type="InterPro" id="IPR036188">
    <property type="entry name" value="FAD/NAD-bd_sf"/>
</dbReference>
<keyword evidence="3" id="KW-1185">Reference proteome</keyword>
<gene>
    <name evidence="2" type="ordered locus">RB2501_14709</name>
</gene>
<dbReference type="EMBL" id="CP001712">
    <property type="protein sequence ID" value="EAR15588.1"/>
    <property type="molecule type" value="Genomic_DNA"/>
</dbReference>
<proteinExistence type="predicted"/>
<evidence type="ECO:0000313" key="2">
    <source>
        <dbReference type="EMBL" id="EAR15588.1"/>
    </source>
</evidence>
<dbReference type="Pfam" id="PF00070">
    <property type="entry name" value="Pyr_redox"/>
    <property type="match status" value="1"/>
</dbReference>
<dbReference type="PANTHER" id="PTHR42685">
    <property type="entry name" value="GERANYLGERANYL DIPHOSPHATE REDUCTASE"/>
    <property type="match status" value="1"/>
</dbReference>
<dbReference type="InterPro" id="IPR039648">
    <property type="entry name" value="DHPH_N"/>
</dbReference>
<evidence type="ECO:0000313" key="3">
    <source>
        <dbReference type="Proteomes" id="UP000009049"/>
    </source>
</evidence>
<dbReference type="PANTHER" id="PTHR42685:SF22">
    <property type="entry name" value="CONDITIONED MEDIUM FACTOR RECEPTOR 1"/>
    <property type="match status" value="1"/>
</dbReference>
<dbReference type="SUPFAM" id="SSF51905">
    <property type="entry name" value="FAD/NAD(P)-binding domain"/>
    <property type="match status" value="1"/>
</dbReference>
<dbReference type="OrthoDB" id="1142316at2"/>
<dbReference type="KEGG" id="rbi:RB2501_14709"/>
<organism evidence="2 3">
    <name type="scientific">Robiginitalea biformata (strain ATCC BAA-864 / DSM 15991 / KCTC 12146 / HTCC2501)</name>
    <dbReference type="NCBI Taxonomy" id="313596"/>
    <lineage>
        <taxon>Bacteria</taxon>
        <taxon>Pseudomonadati</taxon>
        <taxon>Bacteroidota</taxon>
        <taxon>Flavobacteriia</taxon>
        <taxon>Flavobacteriales</taxon>
        <taxon>Flavobacteriaceae</taxon>
        <taxon>Robiginitalea</taxon>
    </lineage>
</organism>
<reference evidence="2 3" key="1">
    <citation type="journal article" date="2009" name="J. Bacteriol.">
        <title>Complete genome sequence of Robiginitalea biformata HTCC2501.</title>
        <authorList>
            <person name="Oh H.M."/>
            <person name="Giovannoni S.J."/>
            <person name="Lee K."/>
            <person name="Ferriera S."/>
            <person name="Johnson J."/>
            <person name="Cho J.C."/>
        </authorList>
    </citation>
    <scope>NUCLEOTIDE SEQUENCE [LARGE SCALE GENOMIC DNA]</scope>
    <source>
        <strain evidence="3">ATCC BAA-864 / HTCC2501 / KCTC 12146</strain>
    </source>
</reference>